<feature type="compositionally biased region" description="Basic residues" evidence="1">
    <location>
        <begin position="62"/>
        <end position="77"/>
    </location>
</feature>
<dbReference type="EMBL" id="AP015037">
    <property type="protein sequence ID" value="BAT83270.1"/>
    <property type="molecule type" value="Genomic_DNA"/>
</dbReference>
<protein>
    <submittedName>
        <fullName evidence="2">Uncharacterized protein</fullName>
    </submittedName>
</protein>
<feature type="non-terminal residue" evidence="2">
    <location>
        <position position="1"/>
    </location>
</feature>
<gene>
    <name evidence="2" type="primary">Vigan.04G039600</name>
    <name evidence="2" type="ORF">VIGAN_04039600</name>
</gene>
<organism evidence="2 3">
    <name type="scientific">Vigna angularis var. angularis</name>
    <dbReference type="NCBI Taxonomy" id="157739"/>
    <lineage>
        <taxon>Eukaryota</taxon>
        <taxon>Viridiplantae</taxon>
        <taxon>Streptophyta</taxon>
        <taxon>Embryophyta</taxon>
        <taxon>Tracheophyta</taxon>
        <taxon>Spermatophyta</taxon>
        <taxon>Magnoliopsida</taxon>
        <taxon>eudicotyledons</taxon>
        <taxon>Gunneridae</taxon>
        <taxon>Pentapetalae</taxon>
        <taxon>rosids</taxon>
        <taxon>fabids</taxon>
        <taxon>Fabales</taxon>
        <taxon>Fabaceae</taxon>
        <taxon>Papilionoideae</taxon>
        <taxon>50 kb inversion clade</taxon>
        <taxon>NPAAA clade</taxon>
        <taxon>indigoferoid/millettioid clade</taxon>
        <taxon>Phaseoleae</taxon>
        <taxon>Vigna</taxon>
    </lineage>
</organism>
<sequence length="87" mass="9885">NFKKLSSSSYEKNQESDSKPETLSSRGEYQTAIINLQWNNQISITSKTAIIKTLKISNRTLAAKRRSPNRRSTRKKNPNQISNTEGT</sequence>
<reference evidence="2 3" key="1">
    <citation type="journal article" date="2015" name="Sci. Rep.">
        <title>The power of single molecule real-time sequencing technology in the de novo assembly of a eukaryotic genome.</title>
        <authorList>
            <person name="Sakai H."/>
            <person name="Naito K."/>
            <person name="Ogiso-Tanaka E."/>
            <person name="Takahashi Y."/>
            <person name="Iseki K."/>
            <person name="Muto C."/>
            <person name="Satou K."/>
            <person name="Teruya K."/>
            <person name="Shiroma A."/>
            <person name="Shimoji M."/>
            <person name="Hirano T."/>
            <person name="Itoh T."/>
            <person name="Kaga A."/>
            <person name="Tomooka N."/>
        </authorList>
    </citation>
    <scope>NUCLEOTIDE SEQUENCE [LARGE SCALE GENOMIC DNA]</scope>
    <source>
        <strain evidence="3">cv. Shumari</strain>
    </source>
</reference>
<feature type="compositionally biased region" description="Polar residues" evidence="1">
    <location>
        <begin position="1"/>
        <end position="11"/>
    </location>
</feature>
<accession>A0A0S3RRN1</accession>
<name>A0A0S3RRN1_PHAAN</name>
<keyword evidence="3" id="KW-1185">Reference proteome</keyword>
<evidence type="ECO:0000313" key="2">
    <source>
        <dbReference type="EMBL" id="BAT83270.1"/>
    </source>
</evidence>
<dbReference type="AlphaFoldDB" id="A0A0S3RRN1"/>
<proteinExistence type="predicted"/>
<feature type="region of interest" description="Disordered" evidence="1">
    <location>
        <begin position="59"/>
        <end position="87"/>
    </location>
</feature>
<evidence type="ECO:0000313" key="3">
    <source>
        <dbReference type="Proteomes" id="UP000291084"/>
    </source>
</evidence>
<feature type="compositionally biased region" description="Polar residues" evidence="1">
    <location>
        <begin position="78"/>
        <end position="87"/>
    </location>
</feature>
<evidence type="ECO:0000256" key="1">
    <source>
        <dbReference type="SAM" id="MobiDB-lite"/>
    </source>
</evidence>
<dbReference type="Proteomes" id="UP000291084">
    <property type="component" value="Chromosome 4"/>
</dbReference>
<feature type="region of interest" description="Disordered" evidence="1">
    <location>
        <begin position="1"/>
        <end position="25"/>
    </location>
</feature>